<dbReference type="GO" id="GO:0016491">
    <property type="term" value="F:oxidoreductase activity"/>
    <property type="evidence" value="ECO:0007669"/>
    <property type="project" value="UniProtKB-KW"/>
</dbReference>
<keyword evidence="2" id="KW-0521">NADP</keyword>
<dbReference type="PANTHER" id="PTHR43180:SF16">
    <property type="entry name" value="BACILYSIN BIOSYNTHESIS OXIDOREDUCTASE BACC"/>
    <property type="match status" value="1"/>
</dbReference>
<dbReference type="PROSITE" id="PS00061">
    <property type="entry name" value="ADH_SHORT"/>
    <property type="match status" value="1"/>
</dbReference>
<evidence type="ECO:0000256" key="2">
    <source>
        <dbReference type="ARBA" id="ARBA00022857"/>
    </source>
</evidence>
<proteinExistence type="inferred from homology"/>
<comment type="caution">
    <text evidence="4">The sequence shown here is derived from an EMBL/GenBank/DDBJ whole genome shotgun (WGS) entry which is preliminary data.</text>
</comment>
<reference evidence="4 5" key="1">
    <citation type="submission" date="2018-06" db="EMBL/GenBank/DDBJ databases">
        <title>Genome Sequence of the Brown Rot Fungal Pathogen Monilinia fructigena.</title>
        <authorList>
            <person name="Landi L."/>
            <person name="De Miccolis Angelini R.M."/>
            <person name="Pollastro S."/>
            <person name="Abate D."/>
            <person name="Faretra F."/>
            <person name="Romanazzi G."/>
        </authorList>
    </citation>
    <scope>NUCLEOTIDE SEQUENCE [LARGE SCALE GENOMIC DNA]</scope>
    <source>
        <strain evidence="4 5">Mfrg269</strain>
    </source>
</reference>
<keyword evidence="5" id="KW-1185">Reference proteome</keyword>
<accession>A0A395ID99</accession>
<dbReference type="InterPro" id="IPR002347">
    <property type="entry name" value="SDR_fam"/>
</dbReference>
<dbReference type="InterPro" id="IPR036291">
    <property type="entry name" value="NAD(P)-bd_dom_sf"/>
</dbReference>
<dbReference type="Pfam" id="PF13561">
    <property type="entry name" value="adh_short_C2"/>
    <property type="match status" value="1"/>
</dbReference>
<dbReference type="SUPFAM" id="SSF51735">
    <property type="entry name" value="NAD(P)-binding Rossmann-fold domains"/>
    <property type="match status" value="1"/>
</dbReference>
<dbReference type="PANTHER" id="PTHR43180">
    <property type="entry name" value="3-OXOACYL-(ACYL-CARRIER-PROTEIN) REDUCTASE (AFU_ORTHOLOGUE AFUA_6G11210)"/>
    <property type="match status" value="1"/>
</dbReference>
<evidence type="ECO:0000256" key="1">
    <source>
        <dbReference type="ARBA" id="ARBA00006484"/>
    </source>
</evidence>
<dbReference type="OrthoDB" id="498125at2759"/>
<dbReference type="EMBL" id="QKRW01000098">
    <property type="protein sequence ID" value="RAL58141.1"/>
    <property type="molecule type" value="Genomic_DNA"/>
</dbReference>
<keyword evidence="3" id="KW-0560">Oxidoreductase</keyword>
<evidence type="ECO:0000313" key="5">
    <source>
        <dbReference type="Proteomes" id="UP000249056"/>
    </source>
</evidence>
<protein>
    <submittedName>
        <fullName evidence="4">Uncharacterized protein</fullName>
    </submittedName>
</protein>
<sequence length="302" mass="32707">MASARNNVVDVARQSVPVDTTIPYDSGWVAGKTIVITGGTSRFGEGFFRKWAENGANVIIGDVNNAKGKALVEGTAELSPSKGIDSVVADAGITEEILSFQEPKNLDAPEPHKPNFKAFEVDLLGVLSQKANPSTTPGPNTPDRNLLLIGSVASLAPLPGQILYAVSKHGVLGLFRTLRSTSFANGVRVNMLCPYFIDTPLIPTGDASMRLMADTRIVGRALVIGPKVRVDEELNLLPETSEEGNYKAVWEAYADDLNELEIFGSRLVRMLNSFETVRGWGGWAFDVLTALMYPIRSIFGRR</sequence>
<evidence type="ECO:0000313" key="4">
    <source>
        <dbReference type="EMBL" id="RAL58141.1"/>
    </source>
</evidence>
<gene>
    <name evidence="4" type="ORF">DID88_002381</name>
</gene>
<dbReference type="Proteomes" id="UP000249056">
    <property type="component" value="Unassembled WGS sequence"/>
</dbReference>
<evidence type="ECO:0000256" key="3">
    <source>
        <dbReference type="ARBA" id="ARBA00023002"/>
    </source>
</evidence>
<dbReference type="AlphaFoldDB" id="A0A395ID99"/>
<name>A0A395ID99_9HELO</name>
<organism evidence="4 5">
    <name type="scientific">Monilinia fructigena</name>
    <dbReference type="NCBI Taxonomy" id="38457"/>
    <lineage>
        <taxon>Eukaryota</taxon>
        <taxon>Fungi</taxon>
        <taxon>Dikarya</taxon>
        <taxon>Ascomycota</taxon>
        <taxon>Pezizomycotina</taxon>
        <taxon>Leotiomycetes</taxon>
        <taxon>Helotiales</taxon>
        <taxon>Sclerotiniaceae</taxon>
        <taxon>Monilinia</taxon>
    </lineage>
</organism>
<dbReference type="PRINTS" id="PR00081">
    <property type="entry name" value="GDHRDH"/>
</dbReference>
<comment type="similarity">
    <text evidence="1">Belongs to the short-chain dehydrogenases/reductases (SDR) family.</text>
</comment>
<dbReference type="InterPro" id="IPR020904">
    <property type="entry name" value="Sc_DH/Rdtase_CS"/>
</dbReference>
<dbReference type="Gene3D" id="3.40.50.720">
    <property type="entry name" value="NAD(P)-binding Rossmann-like Domain"/>
    <property type="match status" value="1"/>
</dbReference>